<dbReference type="GeneID" id="66305337"/>
<dbReference type="Proteomes" id="UP001266995">
    <property type="component" value="Unassembled WGS sequence"/>
</dbReference>
<dbReference type="Pfam" id="PF08450">
    <property type="entry name" value="SGL"/>
    <property type="match status" value="1"/>
</dbReference>
<feature type="binding site" evidence="3">
    <location>
        <position position="100"/>
    </location>
    <ligand>
        <name>substrate</name>
    </ligand>
</feature>
<keyword evidence="6" id="KW-0378">Hydrolase</keyword>
<evidence type="ECO:0000256" key="1">
    <source>
        <dbReference type="ARBA" id="ARBA00008853"/>
    </source>
</evidence>
<evidence type="ECO:0000313" key="6">
    <source>
        <dbReference type="EMBL" id="MDT4513977.1"/>
    </source>
</evidence>
<dbReference type="InterPro" id="IPR005511">
    <property type="entry name" value="SMP-30"/>
</dbReference>
<evidence type="ECO:0000256" key="2">
    <source>
        <dbReference type="PIRSR" id="PIRSR605511-1"/>
    </source>
</evidence>
<reference evidence="6" key="2">
    <citation type="submission" date="2023-08" db="EMBL/GenBank/DDBJ databases">
        <title>Reintroducing virulent viruses to syntetic microbiomes.</title>
        <authorList>
            <person name="Wilde J."/>
            <person name="Boyes R."/>
            <person name="Robinson A.V."/>
            <person name="Daisley B.A."/>
            <person name="Allen-Vercoe E."/>
        </authorList>
    </citation>
    <scope>NUCLEOTIDE SEQUENCE</scope>
    <source>
        <strain evidence="6">225I_12FAA</strain>
    </source>
</reference>
<sequence length="294" mass="33397">MKANLLYRCYDTIGEAVTWLPDMKTLLWVDIDSGILHQYNLESQKMEEHQFPEMITAVIPWKGHEHEIILAMKNRLVVYHLVEREYQVLLELTGLHSQLRTNDCKASPEGRIWCGVMHLMEHTRTGSLYCINNDLSWVSVLTEQYIPNGMVWNKAGDRMYYIDSGRGCIEEYGYSCSAKITWRRTVVQVPPEYGVPDGMTIDADGLLWVAHWGGFGVYIWDPDTGKLVDKVDVPAPNVASCTFGGIGDSRLFITTALDGLSDMERREYPLSGSVFVVDVPKVVPGENHYPFITD</sequence>
<dbReference type="RefSeq" id="WP_026367220.1">
    <property type="nucleotide sequence ID" value="NZ_CP072251.1"/>
</dbReference>
<feature type="binding site" evidence="3">
    <location>
        <position position="15"/>
    </location>
    <ligand>
        <name>a divalent metal cation</name>
        <dbReference type="ChEBI" id="CHEBI:60240"/>
    </ligand>
</feature>
<reference evidence="5 7" key="1">
    <citation type="journal article" date="2019" name="Nat. Med.">
        <title>A library of human gut bacterial isolates paired with longitudinal multiomics data enables mechanistic microbiome research.</title>
        <authorList>
            <person name="Poyet M."/>
            <person name="Groussin M."/>
            <person name="Gibbons S.M."/>
            <person name="Avila-Pacheco J."/>
            <person name="Jiang X."/>
            <person name="Kearney S.M."/>
            <person name="Perrotta A.R."/>
            <person name="Berdy B."/>
            <person name="Zhao S."/>
            <person name="Lieberman T.D."/>
            <person name="Swanson P.K."/>
            <person name="Smith M."/>
            <person name="Roesemann S."/>
            <person name="Alexander J.E."/>
            <person name="Rich S.A."/>
            <person name="Livny J."/>
            <person name="Vlamakis H."/>
            <person name="Clish C."/>
            <person name="Bullock K."/>
            <person name="Deik A."/>
            <person name="Scott J."/>
            <person name="Pierce K.A."/>
            <person name="Xavier R.J."/>
            <person name="Alm E.J."/>
        </authorList>
    </citation>
    <scope>NUCLEOTIDE SEQUENCE [LARGE SCALE GENOMIC DNA]</scope>
    <source>
        <strain evidence="5 7">BIOML-A6</strain>
    </source>
</reference>
<feature type="active site" description="Proton donor/acceptor" evidence="2">
    <location>
        <position position="197"/>
    </location>
</feature>
<dbReference type="GO" id="GO:0019853">
    <property type="term" value="P:L-ascorbic acid biosynthetic process"/>
    <property type="evidence" value="ECO:0007669"/>
    <property type="project" value="TreeGrafter"/>
</dbReference>
<dbReference type="InterPro" id="IPR011042">
    <property type="entry name" value="6-blade_b-propeller_TolB-like"/>
</dbReference>
<comment type="similarity">
    <text evidence="1">Belongs to the SMP-30/CGR1 family.</text>
</comment>
<gene>
    <name evidence="5" type="ORF">F2Y81_03215</name>
    <name evidence="6" type="ORF">RO785_23720</name>
</gene>
<dbReference type="EC" id="3.1.1.99" evidence="6"/>
<accession>A0A3D6AY29</accession>
<dbReference type="PRINTS" id="PR01790">
    <property type="entry name" value="SMP30FAMILY"/>
</dbReference>
<dbReference type="Gene3D" id="2.120.10.30">
    <property type="entry name" value="TolB, C-terminal domain"/>
    <property type="match status" value="1"/>
</dbReference>
<evidence type="ECO:0000259" key="4">
    <source>
        <dbReference type="Pfam" id="PF08450"/>
    </source>
</evidence>
<comment type="caution">
    <text evidence="5">The sequence shown here is derived from an EMBL/GenBank/DDBJ whole genome shotgun (WGS) entry which is preliminary data.</text>
</comment>
<name>A0A3D6AY29_9BACE</name>
<dbReference type="EMBL" id="VVYV01000003">
    <property type="protein sequence ID" value="KAA5423095.1"/>
    <property type="molecule type" value="Genomic_DNA"/>
</dbReference>
<dbReference type="InterPro" id="IPR013658">
    <property type="entry name" value="SGL"/>
</dbReference>
<evidence type="ECO:0000313" key="7">
    <source>
        <dbReference type="Proteomes" id="UP000448877"/>
    </source>
</evidence>
<dbReference type="PANTHER" id="PTHR10907">
    <property type="entry name" value="REGUCALCIN"/>
    <property type="match status" value="1"/>
</dbReference>
<evidence type="ECO:0000256" key="3">
    <source>
        <dbReference type="PIRSR" id="PIRSR605511-2"/>
    </source>
</evidence>
<comment type="cofactor">
    <cofactor evidence="3">
        <name>Zn(2+)</name>
        <dbReference type="ChEBI" id="CHEBI:29105"/>
    </cofactor>
    <text evidence="3">Binds 1 divalent metal cation per subunit.</text>
</comment>
<dbReference type="GO" id="GO:0004341">
    <property type="term" value="F:gluconolactonase activity"/>
    <property type="evidence" value="ECO:0007669"/>
    <property type="project" value="TreeGrafter"/>
</dbReference>
<dbReference type="EMBL" id="JAVSNH010000002">
    <property type="protein sequence ID" value="MDT4513977.1"/>
    <property type="molecule type" value="Genomic_DNA"/>
</dbReference>
<protein>
    <submittedName>
        <fullName evidence="5">SMP-30/gluconolactonase/LRE family protein</fullName>
        <ecNumber evidence="6">3.1.1.99</ecNumber>
    </submittedName>
</protein>
<dbReference type="GO" id="GO:0005509">
    <property type="term" value="F:calcium ion binding"/>
    <property type="evidence" value="ECO:0007669"/>
    <property type="project" value="TreeGrafter"/>
</dbReference>
<dbReference type="SUPFAM" id="SSF63829">
    <property type="entry name" value="Calcium-dependent phosphotriesterase"/>
    <property type="match status" value="1"/>
</dbReference>
<dbReference type="AlphaFoldDB" id="A0A3D6AY29"/>
<keyword evidence="3" id="KW-0862">Zinc</keyword>
<feature type="binding site" evidence="3">
    <location>
        <position position="102"/>
    </location>
    <ligand>
        <name>substrate</name>
    </ligand>
</feature>
<evidence type="ECO:0000313" key="5">
    <source>
        <dbReference type="EMBL" id="KAA5423095.1"/>
    </source>
</evidence>
<keyword evidence="3" id="KW-0479">Metal-binding</keyword>
<feature type="domain" description="SMP-30/Gluconolactonase/LRE-like region" evidence="4">
    <location>
        <begin position="13"/>
        <end position="256"/>
    </location>
</feature>
<proteinExistence type="inferred from homology"/>
<dbReference type="Proteomes" id="UP000448877">
    <property type="component" value="Unassembled WGS sequence"/>
</dbReference>
<dbReference type="PANTHER" id="PTHR10907:SF47">
    <property type="entry name" value="REGUCALCIN"/>
    <property type="match status" value="1"/>
</dbReference>
<organism evidence="5 7">
    <name type="scientific">Bacteroides cellulosilyticus</name>
    <dbReference type="NCBI Taxonomy" id="246787"/>
    <lineage>
        <taxon>Bacteria</taxon>
        <taxon>Pseudomonadati</taxon>
        <taxon>Bacteroidota</taxon>
        <taxon>Bacteroidia</taxon>
        <taxon>Bacteroidales</taxon>
        <taxon>Bacteroidaceae</taxon>
        <taxon>Bacteroides</taxon>
    </lineage>
</organism>
<feature type="binding site" evidence="3">
    <location>
        <position position="197"/>
    </location>
    <ligand>
        <name>a divalent metal cation</name>
        <dbReference type="ChEBI" id="CHEBI:60240"/>
    </ligand>
</feature>
<feature type="binding site" evidence="3">
    <location>
        <position position="148"/>
    </location>
    <ligand>
        <name>a divalent metal cation</name>
        <dbReference type="ChEBI" id="CHEBI:60240"/>
    </ligand>
</feature>